<comment type="caution">
    <text evidence="3">The sequence shown here is derived from an EMBL/GenBank/DDBJ whole genome shotgun (WGS) entry which is preliminary data.</text>
</comment>
<dbReference type="InterPro" id="IPR013517">
    <property type="entry name" value="FG-GAP"/>
</dbReference>
<keyword evidence="4" id="KW-1185">Reference proteome</keyword>
<dbReference type="InterPro" id="IPR011990">
    <property type="entry name" value="TPR-like_helical_dom_sf"/>
</dbReference>
<dbReference type="Gene3D" id="1.25.40.10">
    <property type="entry name" value="Tetratricopeptide repeat domain"/>
    <property type="match status" value="1"/>
</dbReference>
<dbReference type="InterPro" id="IPR019734">
    <property type="entry name" value="TPR_rpt"/>
</dbReference>
<accession>A0ABT3PWI5</accession>
<dbReference type="SMART" id="SM00028">
    <property type="entry name" value="TPR"/>
    <property type="match status" value="2"/>
</dbReference>
<protein>
    <submittedName>
        <fullName evidence="3">FG-GAP-like repeat-containing protein</fullName>
    </submittedName>
</protein>
<dbReference type="SUPFAM" id="SSF69318">
    <property type="entry name" value="Integrin alpha N-terminal domain"/>
    <property type="match status" value="1"/>
</dbReference>
<sequence length="1154" mass="130373">MRNLVSKKGISIRWIYPVILGILFSACTSTPPSKPDVESDEYRQAVSDFYVSLTAMQSDQVPFAVEKMDSVATIYPAEPAAWANLGVYAMRQGDFDGATEKLNEALKRSSDDADIQFLAGILESRKGNIEASLEHLGKAARLDSTNGRILFALAEELERQDSEENAQEIIHLLDQILEEHPDNLAVLLEKIRTAAKSQNQSVMEQSLAKIEENTSGWPEQIQKQFAEHKSEILNKEGSNITFELAFLRNTLSQLPRFQHDVEEVELPTNQVGFLITEFRWLPKADHIAAPIDKQLSFTAVDTVAGQSAQLYKSVTLADEEQASTIRINSGEAIINKNIAISFPGESGSDRLPSPAVTSIDYNYDFLSDFVFTGSAGLKIYRQEEDSTFTDATSTLGIPSEVINKSYYGSWVIDIELDGDLDLLLSAVDGSSVLLRNNGDDTFEVQSYFEESKHIRNVLWADFDRDGDPDVVTLSQNGDLHFYRNERAGEYHLDQSFDLDSPVQSISFGDLNSDGAFEIISLQSDQIVSSSYVDSIGGWGTEPLTSLKDSVKTEGVIPQLHLADLDNNGALDLLLSNNQDTQYWLSNENVELTSEATNISGYIYSVSDLDGDSRLDLLGLNEENQSMALKNSGNSDYKGRILQPRVARQSGDRRINSFGIGGEVESRSGLQYIKQPITQPWVHLGLGNYEEAEVVRVNWPNGTTQSEFAELGFDSQILNEQILKGSCPWIMTYNGEKMQFVTDFLWRTALGLRINRQGVSQVIHSIDWVKIEDDQLKPKDGYYDIRITADLWETHFFDHVSLMAVDHPEDIDVFVDERFKLPPPEQKLYPIRDIAPVQTATDWNGNDVTTKIREKEGEYVDDLPLTSYQGVTEEHYLEVDLGQEVPIEEKIKLIAAGWVYPTDTSINIAISQNENKSLHGIRVEVPNGSGGWKVVHTDIGFPSGKSKTMLVDLEDVFEPNTEHKVRLYTNMEIYWDQIRWGIYDEDIELQTKKLAAETSTLRYRGFSKLEQTDRFSPTVPNYQELAGTNQRWRDLEGFYTRFGDVKELIEEIDDRYVIMNAGDELLFKFPRVEEPRKGWTRDFVLIGDGWVKDGDYNTVFSKTVRPLPYHGLEEYSEEPGLLQDDPAYQKNKEDWVKYHTRFVTPGNFNTAVRLN</sequence>
<evidence type="ECO:0000256" key="2">
    <source>
        <dbReference type="PROSITE-ProRule" id="PRU00339"/>
    </source>
</evidence>
<dbReference type="PANTHER" id="PTHR44103">
    <property type="entry name" value="PROPROTEIN CONVERTASE P"/>
    <property type="match status" value="1"/>
</dbReference>
<reference evidence="3 4" key="1">
    <citation type="submission" date="2021-11" db="EMBL/GenBank/DDBJ databases">
        <title>Aliifidinibius sp. nov., a new bacterium isolated from saline soil.</title>
        <authorList>
            <person name="Galisteo C."/>
            <person name="De La Haba R."/>
            <person name="Sanchez-Porro C."/>
            <person name="Ventosa A."/>
        </authorList>
    </citation>
    <scope>NUCLEOTIDE SEQUENCE [LARGE SCALE GENOMIC DNA]</scope>
    <source>
        <strain evidence="3 4">KACC 190600</strain>
    </source>
</reference>
<dbReference type="InterPro" id="IPR028994">
    <property type="entry name" value="Integrin_alpha_N"/>
</dbReference>
<gene>
    <name evidence="3" type="ORF">LQ318_04750</name>
</gene>
<organism evidence="3 4">
    <name type="scientific">Fodinibius salicampi</name>
    <dbReference type="NCBI Taxonomy" id="1920655"/>
    <lineage>
        <taxon>Bacteria</taxon>
        <taxon>Pseudomonadati</taxon>
        <taxon>Balneolota</taxon>
        <taxon>Balneolia</taxon>
        <taxon>Balneolales</taxon>
        <taxon>Balneolaceae</taxon>
        <taxon>Fodinibius</taxon>
    </lineage>
</organism>
<feature type="repeat" description="TPR" evidence="2">
    <location>
        <begin position="79"/>
        <end position="112"/>
    </location>
</feature>
<keyword evidence="1" id="KW-0732">Signal</keyword>
<evidence type="ECO:0000313" key="3">
    <source>
        <dbReference type="EMBL" id="MCW9712210.1"/>
    </source>
</evidence>
<dbReference type="SUPFAM" id="SSF48452">
    <property type="entry name" value="TPR-like"/>
    <property type="match status" value="1"/>
</dbReference>
<dbReference type="EMBL" id="JAJNDC010000001">
    <property type="protein sequence ID" value="MCW9712210.1"/>
    <property type="molecule type" value="Genomic_DNA"/>
</dbReference>
<keyword evidence="2" id="KW-0802">TPR repeat</keyword>
<dbReference type="Pfam" id="PF13517">
    <property type="entry name" value="FG-GAP_3"/>
    <property type="match status" value="1"/>
</dbReference>
<dbReference type="RefSeq" id="WP_265787982.1">
    <property type="nucleotide sequence ID" value="NZ_BAABRS010000001.1"/>
</dbReference>
<dbReference type="Proteomes" id="UP001207337">
    <property type="component" value="Unassembled WGS sequence"/>
</dbReference>
<dbReference type="PROSITE" id="PS50005">
    <property type="entry name" value="TPR"/>
    <property type="match status" value="1"/>
</dbReference>
<evidence type="ECO:0000313" key="4">
    <source>
        <dbReference type="Proteomes" id="UP001207337"/>
    </source>
</evidence>
<evidence type="ECO:0000256" key="1">
    <source>
        <dbReference type="ARBA" id="ARBA00022729"/>
    </source>
</evidence>
<name>A0ABT3PWI5_9BACT</name>
<dbReference type="PANTHER" id="PTHR44103:SF1">
    <property type="entry name" value="PROPROTEIN CONVERTASE P"/>
    <property type="match status" value="1"/>
</dbReference>
<dbReference type="PROSITE" id="PS51257">
    <property type="entry name" value="PROKAR_LIPOPROTEIN"/>
    <property type="match status" value="1"/>
</dbReference>
<proteinExistence type="predicted"/>
<dbReference type="Pfam" id="PF13432">
    <property type="entry name" value="TPR_16"/>
    <property type="match status" value="1"/>
</dbReference>